<dbReference type="InterPro" id="IPR051267">
    <property type="entry name" value="STEAP_metalloreductase"/>
</dbReference>
<reference evidence="3 4" key="1">
    <citation type="journal article" date="2018" name="Microbiome">
        <title>Fine metagenomic profile of the Mediterranean stratified and mixed water columns revealed by assembly and recruitment.</title>
        <authorList>
            <person name="Haro-Moreno J.M."/>
            <person name="Lopez-Perez M."/>
            <person name="De La Torre J.R."/>
            <person name="Picazo A."/>
            <person name="Camacho A."/>
            <person name="Rodriguez-Valera F."/>
        </authorList>
    </citation>
    <scope>NUCLEOTIDE SEQUENCE [LARGE SCALE GENOMIC DNA]</scope>
    <source>
        <strain evidence="3">MED-G84</strain>
    </source>
</reference>
<dbReference type="PANTHER" id="PTHR14239">
    <property type="entry name" value="DUDULIN-RELATED"/>
    <property type="match status" value="1"/>
</dbReference>
<dbReference type="InterPro" id="IPR028939">
    <property type="entry name" value="P5C_Rdtase_cat_N"/>
</dbReference>
<dbReference type="GO" id="GO:0008823">
    <property type="term" value="F:cupric reductase (NADH) activity"/>
    <property type="evidence" value="ECO:0007669"/>
    <property type="project" value="TreeGrafter"/>
</dbReference>
<evidence type="ECO:0000313" key="4">
    <source>
        <dbReference type="Proteomes" id="UP000253032"/>
    </source>
</evidence>
<dbReference type="PANTHER" id="PTHR14239:SF0">
    <property type="entry name" value="F420-DEPENDENT NADP REDUCTASE"/>
    <property type="match status" value="1"/>
</dbReference>
<dbReference type="InterPro" id="IPR036291">
    <property type="entry name" value="NAD(P)-bd_dom_sf"/>
</dbReference>
<dbReference type="GO" id="GO:0005886">
    <property type="term" value="C:plasma membrane"/>
    <property type="evidence" value="ECO:0007669"/>
    <property type="project" value="TreeGrafter"/>
</dbReference>
<feature type="domain" description="Pyrroline-5-carboxylate reductase catalytic N-terminal" evidence="2">
    <location>
        <begin position="2"/>
        <end position="95"/>
    </location>
</feature>
<sequence length="210" mass="21751">MKIAILGGTGSLGKGLSSRWIKAGHDLIIGSRDLSKAQEVAVELGLDASAGMLNIDAASHCELACLTVPFAHQEATLLSIEGALADKIMIDATVPLMPPKVMRVQLPIEGSAALKAQSLLGESTTVISAFQNISAELLQTDADIDCDVLVAGDFIEARNTVISLAKDAGLTAWHAGPLCNSAAAEALTSILIAINKKHSLAHSGIRITGH</sequence>
<protein>
    <submittedName>
        <fullName evidence="3">NADPH-dependent F420 reductase</fullName>
    </submittedName>
</protein>
<dbReference type="GO" id="GO:0050661">
    <property type="term" value="F:NADP binding"/>
    <property type="evidence" value="ECO:0007669"/>
    <property type="project" value="InterPro"/>
</dbReference>
<dbReference type="GO" id="GO:0015677">
    <property type="term" value="P:copper ion import"/>
    <property type="evidence" value="ECO:0007669"/>
    <property type="project" value="TreeGrafter"/>
</dbReference>
<keyword evidence="1" id="KW-0560">Oxidoreductase</keyword>
<dbReference type="NCBIfam" id="TIGR01915">
    <property type="entry name" value="npdG"/>
    <property type="match status" value="1"/>
</dbReference>
<dbReference type="Pfam" id="PF03807">
    <property type="entry name" value="F420_oxidored"/>
    <property type="match status" value="1"/>
</dbReference>
<comment type="caution">
    <text evidence="3">The sequence shown here is derived from an EMBL/GenBank/DDBJ whole genome shotgun (WGS) entry which is preliminary data.</text>
</comment>
<dbReference type="SUPFAM" id="SSF51735">
    <property type="entry name" value="NAD(P)-binding Rossmann-fold domains"/>
    <property type="match status" value="1"/>
</dbReference>
<dbReference type="Gene3D" id="3.40.50.720">
    <property type="entry name" value="NAD(P)-binding Rossmann-like Domain"/>
    <property type="match status" value="1"/>
</dbReference>
<evidence type="ECO:0000259" key="2">
    <source>
        <dbReference type="Pfam" id="PF03807"/>
    </source>
</evidence>
<dbReference type="GO" id="GO:0052851">
    <property type="term" value="F:ferric-chelate reductase (NADPH) activity"/>
    <property type="evidence" value="ECO:0007669"/>
    <property type="project" value="TreeGrafter"/>
</dbReference>
<accession>A0A368BS46</accession>
<evidence type="ECO:0000313" key="3">
    <source>
        <dbReference type="EMBL" id="RCL39642.1"/>
    </source>
</evidence>
<gene>
    <name evidence="3" type="primary">npdG</name>
    <name evidence="3" type="ORF">DBW98_00120</name>
</gene>
<dbReference type="AlphaFoldDB" id="A0A368BS46"/>
<dbReference type="InterPro" id="IPR010185">
    <property type="entry name" value="NpdG"/>
</dbReference>
<dbReference type="GO" id="GO:0006740">
    <property type="term" value="P:NADPH regeneration"/>
    <property type="evidence" value="ECO:0007669"/>
    <property type="project" value="InterPro"/>
</dbReference>
<dbReference type="GO" id="GO:0016651">
    <property type="term" value="F:oxidoreductase activity, acting on NAD(P)H"/>
    <property type="evidence" value="ECO:0007669"/>
    <property type="project" value="InterPro"/>
</dbReference>
<dbReference type="EMBL" id="QOPC01000001">
    <property type="protein sequence ID" value="RCL39642.1"/>
    <property type="molecule type" value="Genomic_DNA"/>
</dbReference>
<proteinExistence type="predicted"/>
<name>A0A368BS46_9GAMM</name>
<dbReference type="GO" id="GO:0070967">
    <property type="term" value="F:coenzyme F420 binding"/>
    <property type="evidence" value="ECO:0007669"/>
    <property type="project" value="InterPro"/>
</dbReference>
<dbReference type="Proteomes" id="UP000253032">
    <property type="component" value="Unassembled WGS sequence"/>
</dbReference>
<organism evidence="3 4">
    <name type="scientific">SAR86 cluster bacterium</name>
    <dbReference type="NCBI Taxonomy" id="2030880"/>
    <lineage>
        <taxon>Bacteria</taxon>
        <taxon>Pseudomonadati</taxon>
        <taxon>Pseudomonadota</taxon>
        <taxon>Gammaproteobacteria</taxon>
        <taxon>SAR86 cluster</taxon>
    </lineage>
</organism>
<evidence type="ECO:0000256" key="1">
    <source>
        <dbReference type="ARBA" id="ARBA00023002"/>
    </source>
</evidence>